<evidence type="ECO:0000256" key="2">
    <source>
        <dbReference type="ARBA" id="ARBA00010617"/>
    </source>
</evidence>
<name>A0AA39R564_9LECA</name>
<accession>A0AA39R564</accession>
<evidence type="ECO:0000256" key="6">
    <source>
        <dbReference type="ARBA" id="ARBA00023033"/>
    </source>
</evidence>
<keyword evidence="6" id="KW-0503">Monooxygenase</keyword>
<dbReference type="PANTHER" id="PTHR24287:SF19">
    <property type="entry name" value="CYTOCHROME P450"/>
    <property type="match status" value="1"/>
</dbReference>
<evidence type="ECO:0008006" key="10">
    <source>
        <dbReference type="Google" id="ProtNLM"/>
    </source>
</evidence>
<dbReference type="Gene3D" id="1.10.630.10">
    <property type="entry name" value="Cytochrome P450"/>
    <property type="match status" value="1"/>
</dbReference>
<keyword evidence="7" id="KW-0472">Membrane</keyword>
<protein>
    <recommendedName>
        <fullName evidence="10">Cytochrome P450</fullName>
    </recommendedName>
</protein>
<evidence type="ECO:0000256" key="1">
    <source>
        <dbReference type="ARBA" id="ARBA00001971"/>
    </source>
</evidence>
<keyword evidence="7" id="KW-1133">Transmembrane helix</keyword>
<dbReference type="SUPFAM" id="SSF48264">
    <property type="entry name" value="Cytochrome P450"/>
    <property type="match status" value="1"/>
</dbReference>
<comment type="caution">
    <text evidence="8">The sequence shown here is derived from an EMBL/GenBank/DDBJ whole genome shotgun (WGS) entry which is preliminary data.</text>
</comment>
<evidence type="ECO:0000313" key="8">
    <source>
        <dbReference type="EMBL" id="KAK0513984.1"/>
    </source>
</evidence>
<dbReference type="GO" id="GO:0005506">
    <property type="term" value="F:iron ion binding"/>
    <property type="evidence" value="ECO:0007669"/>
    <property type="project" value="InterPro"/>
</dbReference>
<keyword evidence="7" id="KW-0812">Transmembrane</keyword>
<gene>
    <name evidence="8" type="ORF">JMJ35_003706</name>
</gene>
<dbReference type="GO" id="GO:0016705">
    <property type="term" value="F:oxidoreductase activity, acting on paired donors, with incorporation or reduction of molecular oxygen"/>
    <property type="evidence" value="ECO:0007669"/>
    <property type="project" value="InterPro"/>
</dbReference>
<reference evidence="8" key="1">
    <citation type="submission" date="2023-03" db="EMBL/GenBank/DDBJ databases">
        <title>Complete genome of Cladonia borealis.</title>
        <authorList>
            <person name="Park H."/>
        </authorList>
    </citation>
    <scope>NUCLEOTIDE SEQUENCE</scope>
    <source>
        <strain evidence="8">ANT050790</strain>
    </source>
</reference>
<feature type="transmembrane region" description="Helical" evidence="7">
    <location>
        <begin position="6"/>
        <end position="22"/>
    </location>
</feature>
<comment type="cofactor">
    <cofactor evidence="1">
        <name>heme</name>
        <dbReference type="ChEBI" id="CHEBI:30413"/>
    </cofactor>
</comment>
<dbReference type="PANTHER" id="PTHR24287">
    <property type="entry name" value="P450, PUTATIVE (EUROFUNG)-RELATED"/>
    <property type="match status" value="1"/>
</dbReference>
<evidence type="ECO:0000256" key="7">
    <source>
        <dbReference type="SAM" id="Phobius"/>
    </source>
</evidence>
<keyword evidence="9" id="KW-1185">Reference proteome</keyword>
<proteinExistence type="inferred from homology"/>
<keyword evidence="3" id="KW-0479">Metal-binding</keyword>
<evidence type="ECO:0000256" key="4">
    <source>
        <dbReference type="ARBA" id="ARBA00023002"/>
    </source>
</evidence>
<dbReference type="AlphaFoldDB" id="A0AA39R564"/>
<dbReference type="Pfam" id="PF00067">
    <property type="entry name" value="p450"/>
    <property type="match status" value="1"/>
</dbReference>
<dbReference type="Proteomes" id="UP001166286">
    <property type="component" value="Unassembled WGS sequence"/>
</dbReference>
<keyword evidence="5" id="KW-0408">Iron</keyword>
<dbReference type="InterPro" id="IPR001128">
    <property type="entry name" value="Cyt_P450"/>
</dbReference>
<dbReference type="EMBL" id="JAFEKC020000006">
    <property type="protein sequence ID" value="KAK0513984.1"/>
    <property type="molecule type" value="Genomic_DNA"/>
</dbReference>
<evidence type="ECO:0000256" key="5">
    <source>
        <dbReference type="ARBA" id="ARBA00023004"/>
    </source>
</evidence>
<evidence type="ECO:0000313" key="9">
    <source>
        <dbReference type="Proteomes" id="UP001166286"/>
    </source>
</evidence>
<sequence length="333" mass="37389">MAHVSEVTVALIVIYVLAILVRKSSQHLRLHRAARQHGCKPARLYSNWDSFLGIDLFRSFSQGGLSLKPLSTVEYLGNCRAKFNDFGVGPGRGGTGAPFLDRGLFTEDGDCWKHSTALIRATFSRIEIADLGDFERHNSSFLALIPQDSRTFYLNLWQNGSKAFDYSLLGLALRLMAGPLRFLFALDPTWKKAYTKVHAFVDKNVAIALDRHRRLAKTGKPTDKRGRDRYILLQQMEVATQDPLYVFFPAHDTAAIAFGSILFYLAHHPQVWGELRKEILEFGSQHLPFELLRTLKTTKAITNETLRLRMSASRVVRTALRDTILPAGGGSDG</sequence>
<dbReference type="InterPro" id="IPR036396">
    <property type="entry name" value="Cyt_P450_sf"/>
</dbReference>
<comment type="similarity">
    <text evidence="2">Belongs to the cytochrome P450 family.</text>
</comment>
<dbReference type="InterPro" id="IPR047146">
    <property type="entry name" value="Cyt_P450_E_CYP52_fungi"/>
</dbReference>
<dbReference type="GO" id="GO:0020037">
    <property type="term" value="F:heme binding"/>
    <property type="evidence" value="ECO:0007669"/>
    <property type="project" value="InterPro"/>
</dbReference>
<evidence type="ECO:0000256" key="3">
    <source>
        <dbReference type="ARBA" id="ARBA00022723"/>
    </source>
</evidence>
<organism evidence="8 9">
    <name type="scientific">Cladonia borealis</name>
    <dbReference type="NCBI Taxonomy" id="184061"/>
    <lineage>
        <taxon>Eukaryota</taxon>
        <taxon>Fungi</taxon>
        <taxon>Dikarya</taxon>
        <taxon>Ascomycota</taxon>
        <taxon>Pezizomycotina</taxon>
        <taxon>Lecanoromycetes</taxon>
        <taxon>OSLEUM clade</taxon>
        <taxon>Lecanoromycetidae</taxon>
        <taxon>Lecanorales</taxon>
        <taxon>Lecanorineae</taxon>
        <taxon>Cladoniaceae</taxon>
        <taxon>Cladonia</taxon>
    </lineage>
</organism>
<keyword evidence="4" id="KW-0560">Oxidoreductase</keyword>
<dbReference type="GO" id="GO:0004497">
    <property type="term" value="F:monooxygenase activity"/>
    <property type="evidence" value="ECO:0007669"/>
    <property type="project" value="UniProtKB-KW"/>
</dbReference>